<proteinExistence type="predicted"/>
<evidence type="ECO:0000313" key="2">
    <source>
        <dbReference type="Proteomes" id="UP001299876"/>
    </source>
</evidence>
<reference evidence="1 2" key="1">
    <citation type="submission" date="2022-02" db="EMBL/GenBank/DDBJ databases">
        <title>Comparative genomics of the first Antarctic Pseudomonas spp. capable of biotransforming 2,4,6-Trinitrotoluene.</title>
        <authorList>
            <person name="Cabrera M.A."/>
            <person name="Marquez S.L."/>
            <person name="Perez-Donoso J.M."/>
        </authorList>
    </citation>
    <scope>NUCLEOTIDE SEQUENCE [LARGE SCALE GENOMIC DNA]</scope>
    <source>
        <strain evidence="1 2">TNT19</strain>
    </source>
</reference>
<gene>
    <name evidence="1" type="ORF">L9059_02015</name>
</gene>
<organism evidence="1 2">
    <name type="scientific">Pseudomonas violetae</name>
    <dbReference type="NCBI Taxonomy" id="2915813"/>
    <lineage>
        <taxon>Bacteria</taxon>
        <taxon>Pseudomonadati</taxon>
        <taxon>Pseudomonadota</taxon>
        <taxon>Gammaproteobacteria</taxon>
        <taxon>Pseudomonadales</taxon>
        <taxon>Pseudomonadaceae</taxon>
        <taxon>Pseudomonas</taxon>
    </lineage>
</organism>
<name>A0ABT0EU47_9PSED</name>
<sequence>MTANGMTTDQVKWAEQHFWFERSGDDDEGVFVIGRESFGSRVALMFYEFDKLTAWAANQRDFTAAMGSVQD</sequence>
<comment type="caution">
    <text evidence="1">The sequence shown here is derived from an EMBL/GenBank/DDBJ whole genome shotgun (WGS) entry which is preliminary data.</text>
</comment>
<evidence type="ECO:0000313" key="1">
    <source>
        <dbReference type="EMBL" id="MCK1788981.1"/>
    </source>
</evidence>
<dbReference type="Proteomes" id="UP001299876">
    <property type="component" value="Unassembled WGS sequence"/>
</dbReference>
<accession>A0ABT0EU47</accession>
<keyword evidence="2" id="KW-1185">Reference proteome</keyword>
<dbReference type="RefSeq" id="WP_247286675.1">
    <property type="nucleotide sequence ID" value="NZ_JAKNRW010000001.1"/>
</dbReference>
<protein>
    <submittedName>
        <fullName evidence="1">Uncharacterized protein</fullName>
    </submittedName>
</protein>
<dbReference type="EMBL" id="JAKNRW010000001">
    <property type="protein sequence ID" value="MCK1788981.1"/>
    <property type="molecule type" value="Genomic_DNA"/>
</dbReference>